<sequence>MTIEFSCSHCNKVLKTSDDKAGRRAKCPQCGEPISVPMPEDVAGSDDGFDGFGEFDSESPVSEDQSFLAGSPVREEDSFLNQENIDCPMCGAPVSVGAIKCQACGETLQASGRKGGRWEPRVFSIGEVFSRTWEVYKANLGMVLGVPLLAGVIYFIGAFAIGIVAALLGVALVSMVGGDMAPLAQIPVALVQNILVYGILFYVQLGGQLTFLKIVRGENPELNVMFSCGPFLGRMFLCSIIYFILCFLGFLLLIIPGIIVALMFWPFSFILVDRNLPGIDSFSEARKVTSGNLLNLFGLSILLGLITILGAVVTLGIGLIFIIPFTYMAQTVAYAEMTNQ</sequence>
<dbReference type="PANTHER" id="PTHR40076">
    <property type="entry name" value="MEMBRANE PROTEIN-RELATED"/>
    <property type="match status" value="1"/>
</dbReference>
<keyword evidence="1" id="KW-0812">Transmembrane</keyword>
<evidence type="ECO:0000256" key="1">
    <source>
        <dbReference type="SAM" id="Phobius"/>
    </source>
</evidence>
<feature type="transmembrane region" description="Helical" evidence="1">
    <location>
        <begin position="250"/>
        <end position="272"/>
    </location>
</feature>
<organism evidence="2 3">
    <name type="scientific">Gimesia aquarii</name>
    <dbReference type="NCBI Taxonomy" id="2527964"/>
    <lineage>
        <taxon>Bacteria</taxon>
        <taxon>Pseudomonadati</taxon>
        <taxon>Planctomycetota</taxon>
        <taxon>Planctomycetia</taxon>
        <taxon>Planctomycetales</taxon>
        <taxon>Planctomycetaceae</taxon>
        <taxon>Gimesia</taxon>
    </lineage>
</organism>
<dbReference type="KEGG" id="gaw:V144x_45390"/>
<dbReference type="InterPro" id="IPR010380">
    <property type="entry name" value="DUF975"/>
</dbReference>
<name>A0A517W1A6_9PLAN</name>
<feature type="transmembrane region" description="Helical" evidence="1">
    <location>
        <begin position="184"/>
        <end position="203"/>
    </location>
</feature>
<protein>
    <submittedName>
        <fullName evidence="2">Double zinc ribbon</fullName>
    </submittedName>
</protein>
<proteinExistence type="predicted"/>
<keyword evidence="1" id="KW-0472">Membrane</keyword>
<evidence type="ECO:0000313" key="3">
    <source>
        <dbReference type="Proteomes" id="UP000318704"/>
    </source>
</evidence>
<dbReference type="Proteomes" id="UP000318704">
    <property type="component" value="Chromosome"/>
</dbReference>
<gene>
    <name evidence="2" type="ORF">V144x_45390</name>
</gene>
<dbReference type="PANTHER" id="PTHR40076:SF1">
    <property type="entry name" value="MEMBRANE PROTEIN"/>
    <property type="match status" value="1"/>
</dbReference>
<dbReference type="EMBL" id="CP037920">
    <property type="protein sequence ID" value="QDT99029.1"/>
    <property type="molecule type" value="Genomic_DNA"/>
</dbReference>
<dbReference type="AlphaFoldDB" id="A0A517W1A6"/>
<accession>A0A517W1A6</accession>
<evidence type="ECO:0000313" key="2">
    <source>
        <dbReference type="EMBL" id="QDT99029.1"/>
    </source>
</evidence>
<feature type="transmembrane region" description="Helical" evidence="1">
    <location>
        <begin position="140"/>
        <end position="172"/>
    </location>
</feature>
<feature type="transmembrane region" description="Helical" evidence="1">
    <location>
        <begin position="293"/>
        <end position="323"/>
    </location>
</feature>
<reference evidence="2 3" key="1">
    <citation type="submission" date="2019-03" db="EMBL/GenBank/DDBJ databases">
        <title>Deep-cultivation of Planctomycetes and their phenomic and genomic characterization uncovers novel biology.</title>
        <authorList>
            <person name="Wiegand S."/>
            <person name="Jogler M."/>
            <person name="Boedeker C."/>
            <person name="Pinto D."/>
            <person name="Vollmers J."/>
            <person name="Rivas-Marin E."/>
            <person name="Kohn T."/>
            <person name="Peeters S.H."/>
            <person name="Heuer A."/>
            <person name="Rast P."/>
            <person name="Oberbeckmann S."/>
            <person name="Bunk B."/>
            <person name="Jeske O."/>
            <person name="Meyerdierks A."/>
            <person name="Storesund J.E."/>
            <person name="Kallscheuer N."/>
            <person name="Luecker S."/>
            <person name="Lage O.M."/>
            <person name="Pohl T."/>
            <person name="Merkel B.J."/>
            <person name="Hornburger P."/>
            <person name="Mueller R.-W."/>
            <person name="Bruemmer F."/>
            <person name="Labrenz M."/>
            <person name="Spormann A.M."/>
            <person name="Op den Camp H."/>
            <person name="Overmann J."/>
            <person name="Amann R."/>
            <person name="Jetten M.S.M."/>
            <person name="Mascher T."/>
            <person name="Medema M.H."/>
            <person name="Devos D.P."/>
            <person name="Kaster A.-K."/>
            <person name="Ovreas L."/>
            <person name="Rohde M."/>
            <person name="Galperin M.Y."/>
            <person name="Jogler C."/>
        </authorList>
    </citation>
    <scope>NUCLEOTIDE SEQUENCE [LARGE SCALE GENOMIC DNA]</scope>
    <source>
        <strain evidence="2 3">V144</strain>
    </source>
</reference>
<dbReference type="RefSeq" id="WP_144988170.1">
    <property type="nucleotide sequence ID" value="NZ_CP037920.1"/>
</dbReference>
<keyword evidence="1" id="KW-1133">Transmembrane helix</keyword>